<evidence type="ECO:0000313" key="1">
    <source>
        <dbReference type="EMBL" id="PIO54845.1"/>
    </source>
</evidence>
<proteinExistence type="predicted"/>
<sequence>MKHAQHLFEDGDGLPPAKSAKIDNSEVRRIIPIISDEVRGQTIPLAEFYTIQFLDKQKISPFLKKVPLVCEGFDHLKRVDKTGRVLLQPATNPLSEKNLMVLQQLEVGKTQIQMMSVPASRPLTTRQFDWAKEYWPTSFHPDK</sequence>
<protein>
    <submittedName>
        <fullName evidence="1">Uncharacterized protein</fullName>
    </submittedName>
</protein>
<organism evidence="1 2">
    <name type="scientific">Teladorsagia circumcincta</name>
    <name type="common">Brown stomach worm</name>
    <name type="synonym">Ostertagia circumcincta</name>
    <dbReference type="NCBI Taxonomy" id="45464"/>
    <lineage>
        <taxon>Eukaryota</taxon>
        <taxon>Metazoa</taxon>
        <taxon>Ecdysozoa</taxon>
        <taxon>Nematoda</taxon>
        <taxon>Chromadorea</taxon>
        <taxon>Rhabditida</taxon>
        <taxon>Rhabditina</taxon>
        <taxon>Rhabditomorpha</taxon>
        <taxon>Strongyloidea</taxon>
        <taxon>Trichostrongylidae</taxon>
        <taxon>Teladorsagia</taxon>
    </lineage>
</organism>
<accession>A0A2G9TA85</accession>
<evidence type="ECO:0000313" key="2">
    <source>
        <dbReference type="Proteomes" id="UP000230423"/>
    </source>
</evidence>
<reference evidence="1 2" key="1">
    <citation type="submission" date="2015-09" db="EMBL/GenBank/DDBJ databases">
        <title>Draft genome of the parasitic nematode Teladorsagia circumcincta isolate WARC Sus (inbred).</title>
        <authorList>
            <person name="Mitreva M."/>
        </authorList>
    </citation>
    <scope>NUCLEOTIDE SEQUENCE [LARGE SCALE GENOMIC DNA]</scope>
    <source>
        <strain evidence="1 2">S</strain>
    </source>
</reference>
<gene>
    <name evidence="1" type="ORF">TELCIR_23780</name>
</gene>
<dbReference type="EMBL" id="KZ391839">
    <property type="protein sequence ID" value="PIO54845.1"/>
    <property type="molecule type" value="Genomic_DNA"/>
</dbReference>
<feature type="non-terminal residue" evidence="1">
    <location>
        <position position="143"/>
    </location>
</feature>
<dbReference type="OrthoDB" id="3180714at2759"/>
<name>A0A2G9TA85_TELCI</name>
<keyword evidence="2" id="KW-1185">Reference proteome</keyword>
<dbReference type="Proteomes" id="UP000230423">
    <property type="component" value="Unassembled WGS sequence"/>
</dbReference>
<dbReference type="AlphaFoldDB" id="A0A2G9TA85"/>